<dbReference type="SUPFAM" id="SSF54695">
    <property type="entry name" value="POZ domain"/>
    <property type="match status" value="1"/>
</dbReference>
<dbReference type="PROSITE" id="PS50097">
    <property type="entry name" value="BTB"/>
    <property type="match status" value="1"/>
</dbReference>
<evidence type="ECO:0000259" key="1">
    <source>
        <dbReference type="PROSITE" id="PS50097"/>
    </source>
</evidence>
<gene>
    <name evidence="2" type="ORF">TWF730_010307</name>
</gene>
<proteinExistence type="predicted"/>
<comment type="caution">
    <text evidence="2">The sequence shown here is derived from an EMBL/GenBank/DDBJ whole genome shotgun (WGS) entry which is preliminary data.</text>
</comment>
<dbReference type="SMART" id="SM00225">
    <property type="entry name" value="BTB"/>
    <property type="match status" value="1"/>
</dbReference>
<protein>
    <recommendedName>
        <fullName evidence="1">BTB domain-containing protein</fullName>
    </recommendedName>
</protein>
<sequence length="229" mass="26016">MSGNQDLERMLFKKTPLYLYSEPDVTLIVGSQKEEMEVHESVVAVYSDFFKAALRSGLKESYEKRIELPEINPDILIVILNWLYRVPLTPLFNPDLDTPETLATALSLPMVEKLNSILRTFDFLQIKNAEVHYIRFLEDKMRGPKPLPDVHGMFSPRVSIIKGLDSVYRYGYCIKADSLRNLFGALVKQSSFAIIWLKEDLAGLQEPDAMCLRDICAALLDSIGEGRKG</sequence>
<dbReference type="InterPro" id="IPR011333">
    <property type="entry name" value="SKP1/BTB/POZ_sf"/>
</dbReference>
<dbReference type="Gene3D" id="3.30.710.10">
    <property type="entry name" value="Potassium Channel Kv1.1, Chain A"/>
    <property type="match status" value="1"/>
</dbReference>
<organism evidence="2 3">
    <name type="scientific">Orbilia blumenaviensis</name>
    <dbReference type="NCBI Taxonomy" id="1796055"/>
    <lineage>
        <taxon>Eukaryota</taxon>
        <taxon>Fungi</taxon>
        <taxon>Dikarya</taxon>
        <taxon>Ascomycota</taxon>
        <taxon>Pezizomycotina</taxon>
        <taxon>Orbiliomycetes</taxon>
        <taxon>Orbiliales</taxon>
        <taxon>Orbiliaceae</taxon>
        <taxon>Orbilia</taxon>
    </lineage>
</organism>
<reference evidence="2 3" key="1">
    <citation type="submission" date="2019-10" db="EMBL/GenBank/DDBJ databases">
        <authorList>
            <person name="Palmer J.M."/>
        </authorList>
    </citation>
    <scope>NUCLEOTIDE SEQUENCE [LARGE SCALE GENOMIC DNA]</scope>
    <source>
        <strain evidence="2 3">TWF730</strain>
    </source>
</reference>
<dbReference type="AlphaFoldDB" id="A0AAV9URC2"/>
<feature type="domain" description="BTB" evidence="1">
    <location>
        <begin position="23"/>
        <end position="84"/>
    </location>
</feature>
<dbReference type="InterPro" id="IPR000210">
    <property type="entry name" value="BTB/POZ_dom"/>
</dbReference>
<dbReference type="PANTHER" id="PTHR47843">
    <property type="entry name" value="BTB DOMAIN-CONTAINING PROTEIN-RELATED"/>
    <property type="match status" value="1"/>
</dbReference>
<dbReference type="Pfam" id="PF00651">
    <property type="entry name" value="BTB"/>
    <property type="match status" value="1"/>
</dbReference>
<dbReference type="EMBL" id="JAVHNS010000008">
    <property type="protein sequence ID" value="KAK6345970.1"/>
    <property type="molecule type" value="Genomic_DNA"/>
</dbReference>
<dbReference type="CDD" id="cd18186">
    <property type="entry name" value="BTB_POZ_ZBTB_KLHL-like"/>
    <property type="match status" value="1"/>
</dbReference>
<dbReference type="Proteomes" id="UP001373714">
    <property type="component" value="Unassembled WGS sequence"/>
</dbReference>
<accession>A0AAV9URC2</accession>
<keyword evidence="3" id="KW-1185">Reference proteome</keyword>
<name>A0AAV9URC2_9PEZI</name>
<evidence type="ECO:0000313" key="2">
    <source>
        <dbReference type="EMBL" id="KAK6345970.1"/>
    </source>
</evidence>
<evidence type="ECO:0000313" key="3">
    <source>
        <dbReference type="Proteomes" id="UP001373714"/>
    </source>
</evidence>